<proteinExistence type="predicted"/>
<dbReference type="Proteomes" id="UP000000702">
    <property type="component" value="Unassembled WGS sequence"/>
</dbReference>
<keyword evidence="2" id="KW-1185">Reference proteome</keyword>
<reference evidence="2" key="1">
    <citation type="submission" date="2011-07" db="EMBL/GenBank/DDBJ databases">
        <title>Divergent evolution of antigenic variation in African trypanosomes.</title>
        <authorList>
            <person name="Jackson A.P."/>
            <person name="Berry A."/>
            <person name="Allison H.C."/>
            <person name="Burton P."/>
            <person name="Anderson J."/>
            <person name="Aslett M."/>
            <person name="Brown R."/>
            <person name="Corton N."/>
            <person name="Harris D."/>
            <person name="Hauser H."/>
            <person name="Gamble J."/>
            <person name="Gilderthorp R."/>
            <person name="McQuillan J."/>
            <person name="Quail M.A."/>
            <person name="Sanders M."/>
            <person name="Van Tonder A."/>
            <person name="Ginger M.L."/>
            <person name="Donelson J.E."/>
            <person name="Field M.C."/>
            <person name="Barry J.D."/>
            <person name="Berriman M."/>
            <person name="Hertz-Fowler C."/>
        </authorList>
    </citation>
    <scope>NUCLEOTIDE SEQUENCE [LARGE SCALE GENOMIC DNA]</scope>
    <source>
        <strain evidence="2">IL3000</strain>
    </source>
</reference>
<dbReference type="EMBL" id="CAEQ01001161">
    <property type="protein sequence ID" value="CCD13455.1"/>
    <property type="molecule type" value="Genomic_DNA"/>
</dbReference>
<dbReference type="OMA" id="ITGHMVQ"/>
<organism evidence="1 2">
    <name type="scientific">Trypanosoma congolense (strain IL3000)</name>
    <dbReference type="NCBI Taxonomy" id="1068625"/>
    <lineage>
        <taxon>Eukaryota</taxon>
        <taxon>Discoba</taxon>
        <taxon>Euglenozoa</taxon>
        <taxon>Kinetoplastea</taxon>
        <taxon>Metakinetoplastina</taxon>
        <taxon>Trypanosomatida</taxon>
        <taxon>Trypanosomatidae</taxon>
        <taxon>Trypanosoma</taxon>
        <taxon>Nannomonas</taxon>
    </lineage>
</organism>
<accession>F9W8C3</accession>
<name>F9W8C3_TRYCI</name>
<sequence>MCDEFLGDLFEEELEKLGKAAFVAGIASFLLKQVVVARSLLRGDPVQNGISAYLPQGYDRSVVAARVGQQLTKSLMVKSLGIGEVKEQLRRAANRDEKVSAFSELFGLTLAGILSGAYVHSLSIMLHVMKHTMCVLVFVLGKQRASAGSGRTGSSLYSKLRSWWNSGTQHFMMQSLLESLGQQMEATPFYFLRDDERTKADDVRQGFCVDALLEIAVPQIVEAAIDVVKTTLKFRDPQMFSVTGCVSENDVHELMQELSVKFLSSGVLPEWTTLLPCSIGDGHSSVLNIYSSLGYSSEDGATPVNGAGAKAAQLTENDSVARSERGSESAMLLNGGHHTEVRDLFQVQASSLPLPTAGTEPCSGAALHEELLNQERVLRQQTATFFREFIQSASFRELCVAHTEELLVVAVAACTDFSSLCSGESAPSSVRVPQVLTLVEKQRLRLFDGDFHVQPYVRLLCEETIRATCRGV</sequence>
<dbReference type="AlphaFoldDB" id="F9W8C3"/>
<gene>
    <name evidence="1" type="ORF">TCIL3000_0_42040</name>
</gene>
<comment type="caution">
    <text evidence="1">The sequence shown here is derived from an EMBL/GenBank/DDBJ whole genome shotgun (WGS) entry which is preliminary data.</text>
</comment>
<dbReference type="VEuPathDB" id="TriTrypDB:TcIL3000_0_42040"/>
<evidence type="ECO:0000313" key="2">
    <source>
        <dbReference type="Proteomes" id="UP000000702"/>
    </source>
</evidence>
<evidence type="ECO:0000313" key="1">
    <source>
        <dbReference type="EMBL" id="CCD13455.1"/>
    </source>
</evidence>
<reference evidence="1 2" key="2">
    <citation type="journal article" date="2012" name="Proc. Natl. Acad. Sci. U.S.A.">
        <title>Antigenic diversity is generated by distinct evolutionary mechanisms in African trypanosome species.</title>
        <authorList>
            <person name="Jackson A.P."/>
            <person name="Berry A."/>
            <person name="Aslett M."/>
            <person name="Allison H.C."/>
            <person name="Burton P."/>
            <person name="Vavrova-Anderson J."/>
            <person name="Brown R."/>
            <person name="Browne H."/>
            <person name="Corton N."/>
            <person name="Hauser H."/>
            <person name="Gamble J."/>
            <person name="Gilderthorp R."/>
            <person name="Marcello L."/>
            <person name="McQuillan J."/>
            <person name="Otto T.D."/>
            <person name="Quail M.A."/>
            <person name="Sanders M.J."/>
            <person name="van Tonder A."/>
            <person name="Ginger M.L."/>
            <person name="Field M.C."/>
            <person name="Barry J.D."/>
            <person name="Hertz-Fowler C."/>
            <person name="Berriman M."/>
        </authorList>
    </citation>
    <scope>NUCLEOTIDE SEQUENCE [LARGE SCALE GENOMIC DNA]</scope>
    <source>
        <strain evidence="1 2">IL3000</strain>
    </source>
</reference>
<protein>
    <submittedName>
        <fullName evidence="1">WGS project CAEQ00000000 data, annotated contig 1727</fullName>
    </submittedName>
</protein>